<dbReference type="GO" id="GO:0003723">
    <property type="term" value="F:RNA binding"/>
    <property type="evidence" value="ECO:0007669"/>
    <property type="project" value="TreeGrafter"/>
</dbReference>
<dbReference type="GO" id="GO:0000462">
    <property type="term" value="P:maturation of SSU-rRNA from tricistronic rRNA transcript (SSU-rRNA, 5.8S rRNA, LSU-rRNA)"/>
    <property type="evidence" value="ECO:0007669"/>
    <property type="project" value="InterPro"/>
</dbReference>
<name>A0A9N8WFK5_9GLOM</name>
<gene>
    <name evidence="2" type="ORF">AMORRO_LOCUS2616</name>
</gene>
<dbReference type="OrthoDB" id="8883818at2759"/>
<dbReference type="SUPFAM" id="SSF50978">
    <property type="entry name" value="WD40 repeat-like"/>
    <property type="match status" value="2"/>
</dbReference>
<keyword evidence="3" id="KW-1185">Reference proteome</keyword>
<sequence>MFVHRCRFVDFMPAAVNCLAFTPPTTQPFLACGRANGNIEIWNPKGQWNLERTIPGEKGASVEALIWVHQTTFPHSNNLTFRTESKRKGVSNELRSELLKLFSGSSNGLIIEWDTTTLKQKKSIDSHGGAVWSMKNNNANTLLAVGCEDGGVRIFDITDGELILKRNFVRNEARIMSLAWSFDDKFIVTGSSDSCIVRWDVSEARINQRMTVDTLKKKDTIVWAINVLRNGTIVSGDSLGHVCFWDEKVGVMQQKFNAHDADVLCLASNQEGTIVFSSGVDRKCFLFRLVDSGIVDEGDSKKIDPWVLAGFRRSHLHDVRSIALSEDQALVSGGVDAVMVVYPLDNFLQGNIRRLPFVPQKPLISISKSKRLLMYRNDNQIKLWKLGEAALSDSWQLEQIPRLDLMKPQQAILEMSFKGNFYLTASAISEDGEWIAVADIEIVKVFKVQKDISNPEKIAVRKVKFPQNVVDGRRVGAHQLLFTPDGSKLIVVYADSSIVVSELEGWQHNEIKVLKKFNQHARPLDSESVATVISVAINGDGKWMATGDLLNRINIYNLDGLEHHVTLPKYSSTHTSLTFHPSVPSLVVTLASNEFLIFDVESGKLTDWSQKHSQNLPNEFLRLENRIMGCAFDPENSNVMILWAANYFCLIDFGRCKEAPLLLSHCNGWQKKLQNRQKYRKKRKKSDNEGEINFQLVYRYQPLLFVDFIESNSMVVVERPFAMVLENLPPSFYKAQYGT</sequence>
<evidence type="ECO:0000313" key="3">
    <source>
        <dbReference type="Proteomes" id="UP000789342"/>
    </source>
</evidence>
<dbReference type="PANTHER" id="PTHR44163">
    <property type="entry name" value="U3 SMALL NUCLEOLAR RNA-ASSOCIATED PROTEIN 4 HOMOLOG"/>
    <property type="match status" value="1"/>
</dbReference>
<dbReference type="AlphaFoldDB" id="A0A9N8WFK5"/>
<evidence type="ECO:0000256" key="1">
    <source>
        <dbReference type="PROSITE-ProRule" id="PRU00221"/>
    </source>
</evidence>
<dbReference type="GO" id="GO:0030686">
    <property type="term" value="C:90S preribosome"/>
    <property type="evidence" value="ECO:0007669"/>
    <property type="project" value="InterPro"/>
</dbReference>
<keyword evidence="1" id="KW-0853">WD repeat</keyword>
<dbReference type="InterPro" id="IPR001680">
    <property type="entry name" value="WD40_rpt"/>
</dbReference>
<evidence type="ECO:0000313" key="2">
    <source>
        <dbReference type="EMBL" id="CAG8487478.1"/>
    </source>
</evidence>
<dbReference type="Pfam" id="PF00400">
    <property type="entry name" value="WD40"/>
    <property type="match status" value="3"/>
</dbReference>
<dbReference type="InterPro" id="IPR015943">
    <property type="entry name" value="WD40/YVTN_repeat-like_dom_sf"/>
</dbReference>
<dbReference type="PROSITE" id="PS50082">
    <property type="entry name" value="WD_REPEATS_2"/>
    <property type="match status" value="2"/>
</dbReference>
<proteinExistence type="predicted"/>
<feature type="repeat" description="WD" evidence="1">
    <location>
        <begin position="168"/>
        <end position="209"/>
    </location>
</feature>
<dbReference type="PANTHER" id="PTHR44163:SF1">
    <property type="entry name" value="U3 SMALL NUCLEOLAR RNA-ASSOCIATED PROTEIN 4 HOMOLOG"/>
    <property type="match status" value="1"/>
</dbReference>
<dbReference type="Proteomes" id="UP000789342">
    <property type="component" value="Unassembled WGS sequence"/>
</dbReference>
<dbReference type="InterPro" id="IPR046351">
    <property type="entry name" value="UTP4"/>
</dbReference>
<accession>A0A9N8WFK5</accession>
<reference evidence="2" key="1">
    <citation type="submission" date="2021-06" db="EMBL/GenBank/DDBJ databases">
        <authorList>
            <person name="Kallberg Y."/>
            <person name="Tangrot J."/>
            <person name="Rosling A."/>
        </authorList>
    </citation>
    <scope>NUCLEOTIDE SEQUENCE</scope>
    <source>
        <strain evidence="2">CL551</strain>
    </source>
</reference>
<dbReference type="PROSITE" id="PS50294">
    <property type="entry name" value="WD_REPEATS_REGION"/>
    <property type="match status" value="1"/>
</dbReference>
<dbReference type="InterPro" id="IPR036322">
    <property type="entry name" value="WD40_repeat_dom_sf"/>
</dbReference>
<dbReference type="GO" id="GO:0034455">
    <property type="term" value="C:t-UTP complex"/>
    <property type="evidence" value="ECO:0007669"/>
    <property type="project" value="TreeGrafter"/>
</dbReference>
<organism evidence="2 3">
    <name type="scientific">Acaulospora morrowiae</name>
    <dbReference type="NCBI Taxonomy" id="94023"/>
    <lineage>
        <taxon>Eukaryota</taxon>
        <taxon>Fungi</taxon>
        <taxon>Fungi incertae sedis</taxon>
        <taxon>Mucoromycota</taxon>
        <taxon>Glomeromycotina</taxon>
        <taxon>Glomeromycetes</taxon>
        <taxon>Diversisporales</taxon>
        <taxon>Acaulosporaceae</taxon>
        <taxon>Acaulospora</taxon>
    </lineage>
</organism>
<dbReference type="Gene3D" id="2.130.10.10">
    <property type="entry name" value="YVTN repeat-like/Quinoprotein amine dehydrogenase"/>
    <property type="match status" value="3"/>
</dbReference>
<dbReference type="SMART" id="SM00320">
    <property type="entry name" value="WD40"/>
    <property type="match status" value="9"/>
</dbReference>
<dbReference type="EMBL" id="CAJVPV010001130">
    <property type="protein sequence ID" value="CAG8487478.1"/>
    <property type="molecule type" value="Genomic_DNA"/>
</dbReference>
<comment type="caution">
    <text evidence="2">The sequence shown here is derived from an EMBL/GenBank/DDBJ whole genome shotgun (WGS) entry which is preliminary data.</text>
</comment>
<feature type="repeat" description="WD" evidence="1">
    <location>
        <begin position="124"/>
        <end position="165"/>
    </location>
</feature>
<dbReference type="GO" id="GO:0032040">
    <property type="term" value="C:small-subunit processome"/>
    <property type="evidence" value="ECO:0007669"/>
    <property type="project" value="TreeGrafter"/>
</dbReference>
<protein>
    <submittedName>
        <fullName evidence="2">2874_t:CDS:1</fullName>
    </submittedName>
</protein>